<dbReference type="SUPFAM" id="SSF81469">
    <property type="entry name" value="Bacterial aa3 type cytochrome c oxidase subunit IV"/>
    <property type="match status" value="1"/>
</dbReference>
<evidence type="ECO:0000256" key="1">
    <source>
        <dbReference type="SAM" id="Phobius"/>
    </source>
</evidence>
<organism evidence="3 4">
    <name type="scientific">Sphingobium cyanobacteriorum</name>
    <dbReference type="NCBI Taxonomy" id="3063954"/>
    <lineage>
        <taxon>Bacteria</taxon>
        <taxon>Pseudomonadati</taxon>
        <taxon>Pseudomonadota</taxon>
        <taxon>Alphaproteobacteria</taxon>
        <taxon>Sphingomonadales</taxon>
        <taxon>Sphingomonadaceae</taxon>
        <taxon>Sphingobium</taxon>
    </lineage>
</organism>
<dbReference type="InterPro" id="IPR036596">
    <property type="entry name" value="Cyt-C_aa3_sf"/>
</dbReference>
<sequence>MASDNIKSAMQTYGSFVGFVKWGTIVSVALAALVVLLIST</sequence>
<dbReference type="EMBL" id="JAUQOM010000001">
    <property type="protein sequence ID" value="MDO7834307.1"/>
    <property type="molecule type" value="Genomic_DNA"/>
</dbReference>
<dbReference type="Pfam" id="PF07835">
    <property type="entry name" value="COX4_pro_2"/>
    <property type="match status" value="1"/>
</dbReference>
<evidence type="ECO:0000259" key="2">
    <source>
        <dbReference type="Pfam" id="PF07835"/>
    </source>
</evidence>
<name>A0ABT8ZJB8_9SPHN</name>
<feature type="transmembrane region" description="Helical" evidence="1">
    <location>
        <begin position="20"/>
        <end position="38"/>
    </location>
</feature>
<dbReference type="Proteomes" id="UP001176471">
    <property type="component" value="Unassembled WGS sequence"/>
</dbReference>
<feature type="domain" description="Cytochrome c oxidase subunit IV bacterial aa3 type" evidence="2">
    <location>
        <begin position="10"/>
        <end position="36"/>
    </location>
</feature>
<keyword evidence="1" id="KW-1133">Transmembrane helix</keyword>
<gene>
    <name evidence="3" type="ORF">Q4610_04540</name>
</gene>
<reference evidence="3" key="1">
    <citation type="submission" date="2023-07" db="EMBL/GenBank/DDBJ databases">
        <title>Bacterial whole genome sequence for Sphingobium sp. HBC34.</title>
        <authorList>
            <person name="Le V."/>
            <person name="Ko S.-R."/>
            <person name="Ahn C.-Y."/>
            <person name="Oh H.-M."/>
        </authorList>
    </citation>
    <scope>NUCLEOTIDE SEQUENCE</scope>
    <source>
        <strain evidence="3">HBC34</strain>
    </source>
</reference>
<proteinExistence type="predicted"/>
<dbReference type="InterPro" id="IPR012422">
    <property type="entry name" value="Cyt_c_oxidase_su4_bac-aa3"/>
</dbReference>
<evidence type="ECO:0000313" key="4">
    <source>
        <dbReference type="Proteomes" id="UP001176471"/>
    </source>
</evidence>
<protein>
    <submittedName>
        <fullName evidence="3">Aa3-type cytochrome c oxidase subunit IV</fullName>
    </submittedName>
</protein>
<evidence type="ECO:0000313" key="3">
    <source>
        <dbReference type="EMBL" id="MDO7834307.1"/>
    </source>
</evidence>
<dbReference type="RefSeq" id="WP_304534799.1">
    <property type="nucleotide sequence ID" value="NZ_JAUQOM010000001.1"/>
</dbReference>
<accession>A0ABT8ZJB8</accession>
<dbReference type="Gene3D" id="1.20.5.160">
    <property type="entry name" value="Bacterial aa3 type cytochrome c oxidase subunit IV"/>
    <property type="match status" value="1"/>
</dbReference>
<keyword evidence="1" id="KW-0472">Membrane</keyword>
<keyword evidence="4" id="KW-1185">Reference proteome</keyword>
<keyword evidence="1" id="KW-0812">Transmembrane</keyword>
<comment type="caution">
    <text evidence="3">The sequence shown here is derived from an EMBL/GenBank/DDBJ whole genome shotgun (WGS) entry which is preliminary data.</text>
</comment>